<dbReference type="PANTHER" id="PTHR47151">
    <property type="entry name" value="LEU/ILE/VAL-BINDING ABC TRANSPORTER SUBUNIT"/>
    <property type="match status" value="1"/>
</dbReference>
<sequence>MRHRSLLILTSVLATGALTLTACGSRSDDSKKGGSDSSGGSKTTVVIGVDAPLTGANSATGLGIQYGVQIAVDDANAKNLVPGVTFKIKPLDDKAQPATGQTNATALVQEKDVIATVGPLNSGVAQSMQQVFESAKMVEISPSNTNPALTQGKDWATGTKTRPFTTYFRTATTDANQGNFAADYAVNTLKKKSAFVVDDKQTYGAGLAGIFQGKFKELGGQVAGTDHVNTGDTDFSALVTKIKNSHADMVYYGGQYDESELVTKQLKAAGVHIPLMGGDGMYSDTYIKTAGQAAEGDLATSVGVPVETLPAAKTFIDTYKSKGYPGDYGTYGGYSYDAATAIIKAVKTVMDANGGKLPSDARAKLVDAVQKTDFDGIAGHVAFDQYGDTTNKQLTVYQVKGGKWTAVKTGVYNG</sequence>
<evidence type="ECO:0000256" key="2">
    <source>
        <dbReference type="ARBA" id="ARBA00022729"/>
    </source>
</evidence>
<dbReference type="InterPro" id="IPR028082">
    <property type="entry name" value="Peripla_BP_I"/>
</dbReference>
<keyword evidence="2 3" id="KW-0732">Signal</keyword>
<evidence type="ECO:0000313" key="5">
    <source>
        <dbReference type="EMBL" id="SEN67817.1"/>
    </source>
</evidence>
<dbReference type="CDD" id="cd06342">
    <property type="entry name" value="PBP1_ABC_LIVBP-like"/>
    <property type="match status" value="1"/>
</dbReference>
<comment type="similarity">
    <text evidence="1">Belongs to the leucine-binding protein family.</text>
</comment>
<dbReference type="PROSITE" id="PS51257">
    <property type="entry name" value="PROKAR_LIPOPROTEIN"/>
    <property type="match status" value="1"/>
</dbReference>
<accession>A0A1H8IIW1</accession>
<reference evidence="5 6" key="1">
    <citation type="submission" date="2016-10" db="EMBL/GenBank/DDBJ databases">
        <authorList>
            <person name="de Groot N.N."/>
        </authorList>
    </citation>
    <scope>NUCLEOTIDE SEQUENCE [LARGE SCALE GENOMIC DNA]</scope>
    <source>
        <strain evidence="5 6">CGMCC 4.2026</strain>
    </source>
</reference>
<keyword evidence="6" id="KW-1185">Reference proteome</keyword>
<evidence type="ECO:0000259" key="4">
    <source>
        <dbReference type="Pfam" id="PF13458"/>
    </source>
</evidence>
<dbReference type="SUPFAM" id="SSF53822">
    <property type="entry name" value="Periplasmic binding protein-like I"/>
    <property type="match status" value="1"/>
</dbReference>
<dbReference type="PANTHER" id="PTHR47151:SF2">
    <property type="entry name" value="AMINO ACID BINDING PROTEIN"/>
    <property type="match status" value="1"/>
</dbReference>
<dbReference type="Proteomes" id="UP000181951">
    <property type="component" value="Unassembled WGS sequence"/>
</dbReference>
<dbReference type="EMBL" id="FODD01000008">
    <property type="protein sequence ID" value="SEN67817.1"/>
    <property type="molecule type" value="Genomic_DNA"/>
</dbReference>
<evidence type="ECO:0000313" key="6">
    <source>
        <dbReference type="Proteomes" id="UP000181951"/>
    </source>
</evidence>
<proteinExistence type="inferred from homology"/>
<dbReference type="AlphaFoldDB" id="A0A1H8IIW1"/>
<organism evidence="5 6">
    <name type="scientific">Actinacidiphila rubida</name>
    <dbReference type="NCBI Taxonomy" id="310780"/>
    <lineage>
        <taxon>Bacteria</taxon>
        <taxon>Bacillati</taxon>
        <taxon>Actinomycetota</taxon>
        <taxon>Actinomycetes</taxon>
        <taxon>Kitasatosporales</taxon>
        <taxon>Streptomycetaceae</taxon>
        <taxon>Actinacidiphila</taxon>
    </lineage>
</organism>
<dbReference type="Pfam" id="PF13458">
    <property type="entry name" value="Peripla_BP_6"/>
    <property type="match status" value="1"/>
</dbReference>
<dbReference type="RefSeq" id="WP_245791337.1">
    <property type="nucleotide sequence ID" value="NZ_FODD01000008.1"/>
</dbReference>
<evidence type="ECO:0000256" key="1">
    <source>
        <dbReference type="ARBA" id="ARBA00010062"/>
    </source>
</evidence>
<name>A0A1H8IIW1_9ACTN</name>
<evidence type="ECO:0000256" key="3">
    <source>
        <dbReference type="SAM" id="SignalP"/>
    </source>
</evidence>
<dbReference type="STRING" id="310780.SAMN05216267_100875"/>
<feature type="chain" id="PRO_5038959920" evidence="3">
    <location>
        <begin position="23"/>
        <end position="414"/>
    </location>
</feature>
<gene>
    <name evidence="5" type="ORF">SAMN05216267_100875</name>
</gene>
<dbReference type="InterPro" id="IPR028081">
    <property type="entry name" value="Leu-bd"/>
</dbReference>
<feature type="signal peptide" evidence="3">
    <location>
        <begin position="1"/>
        <end position="22"/>
    </location>
</feature>
<dbReference type="Gene3D" id="3.40.50.2300">
    <property type="match status" value="2"/>
</dbReference>
<feature type="domain" description="Leucine-binding protein" evidence="4">
    <location>
        <begin position="44"/>
        <end position="403"/>
    </location>
</feature>
<protein>
    <submittedName>
        <fullName evidence="5">Amino acid/amide ABC transporter substrate-binding protein, HAAT family</fullName>
    </submittedName>
</protein>